<comment type="caution">
    <text evidence="9">The sequence shown here is derived from an EMBL/GenBank/DDBJ whole genome shotgun (WGS) entry which is preliminary data.</text>
</comment>
<reference evidence="9 10" key="1">
    <citation type="submission" date="2018-09" db="EMBL/GenBank/DDBJ databases">
        <title>Acidovorax cavernicola nov. sp. isolated from Gruta de las Maravillas (Aracena, Spain).</title>
        <authorList>
            <person name="Jurado V."/>
            <person name="Gutierrez-Patricio S."/>
            <person name="Gonzalez-Pimentel J.L."/>
            <person name="Miller A.Z."/>
            <person name="Laiz L."/>
            <person name="Saiz-Jimenez C."/>
        </authorList>
    </citation>
    <scope>NUCLEOTIDE SEQUENCE [LARGE SCALE GENOMIC DNA]</scope>
    <source>
        <strain evidence="9 10">1011MAR4D40.2</strain>
    </source>
</reference>
<dbReference type="GO" id="GO:1990281">
    <property type="term" value="C:efflux pump complex"/>
    <property type="evidence" value="ECO:0007669"/>
    <property type="project" value="TreeGrafter"/>
</dbReference>
<dbReference type="PANTHER" id="PTHR30026">
    <property type="entry name" value="OUTER MEMBRANE PROTEIN TOLC"/>
    <property type="match status" value="1"/>
</dbReference>
<evidence type="ECO:0000256" key="4">
    <source>
        <dbReference type="ARBA" id="ARBA00022452"/>
    </source>
</evidence>
<keyword evidence="6" id="KW-0472">Membrane</keyword>
<comment type="similarity">
    <text evidence="2">Belongs to the outer membrane factor (OMF) (TC 1.B.17) family.</text>
</comment>
<dbReference type="Gene3D" id="1.20.1600.10">
    <property type="entry name" value="Outer membrane efflux proteins (OEP)"/>
    <property type="match status" value="1"/>
</dbReference>
<proteinExistence type="inferred from homology"/>
<name>A0A9X8D832_9BURK</name>
<evidence type="ECO:0000256" key="1">
    <source>
        <dbReference type="ARBA" id="ARBA00004442"/>
    </source>
</evidence>
<dbReference type="OrthoDB" id="8683954at2"/>
<feature type="region of interest" description="Disordered" evidence="8">
    <location>
        <begin position="116"/>
        <end position="135"/>
    </location>
</feature>
<dbReference type="InterPro" id="IPR051906">
    <property type="entry name" value="TolC-like"/>
</dbReference>
<dbReference type="SUPFAM" id="SSF56954">
    <property type="entry name" value="Outer membrane efflux proteins (OEP)"/>
    <property type="match status" value="1"/>
</dbReference>
<keyword evidence="4" id="KW-1134">Transmembrane beta strand</keyword>
<dbReference type="Proteomes" id="UP000265619">
    <property type="component" value="Unassembled WGS sequence"/>
</dbReference>
<keyword evidence="7" id="KW-0998">Cell outer membrane</keyword>
<evidence type="ECO:0000256" key="5">
    <source>
        <dbReference type="ARBA" id="ARBA00022692"/>
    </source>
</evidence>
<dbReference type="GO" id="GO:0015288">
    <property type="term" value="F:porin activity"/>
    <property type="evidence" value="ECO:0007669"/>
    <property type="project" value="TreeGrafter"/>
</dbReference>
<sequence length="561" mass="60880">MRLLVCTHNASSNAGGKQRSVMQGMAATMEIRAGGEAPIGLSLKPVLKAREARRKREETRGPMKNKAMQSGVGAALSVSMLMGVVAPATRALAAEPGGTNDAPALKMARRLAPPLRASMPSVPSASPTASRAPAPYGMRKVSASTSASALGLSTNEGERLRSYLDGMVRKALELSAEAREAQANWKAAEYDVEQAKGQRWPQVQVGLSSPSATFGGSPATTANTRRASGNVAITTPVYDWGRLSSTIDSRSETSKAQFQALTQVRHRIAYDTVLALLEQRRQQAALEASESYVKRMDELVDMLGQIVEHDRGRASELTQARARRLQAVTNRDAIVAKLREVQVTLMKLIGEEVQWPADLAWQIRPVALKDALVAGTEHPAMQQARAEAKAASLYAESVKASRLPQLNWVVGKNTQEDINGNRQPWSTGLSLQWTAFQGGSGQASERAAFERAAAGEEKAEAASRDLAYRLRTAAEQRDAAASRAGEYTELIVETDRVRKIFFEQWHHLGKRTLLDVLSAESDHYANQAAQVNSRFDAEAADLRMRADSAMLLEWLRGATVL</sequence>
<protein>
    <submittedName>
        <fullName evidence="9">TolC family protein</fullName>
    </submittedName>
</protein>
<feature type="compositionally biased region" description="Low complexity" evidence="8">
    <location>
        <begin position="117"/>
        <end position="135"/>
    </location>
</feature>
<gene>
    <name evidence="9" type="ORF">D3H34_05075</name>
</gene>
<keyword evidence="10" id="KW-1185">Reference proteome</keyword>
<dbReference type="GO" id="GO:0009279">
    <property type="term" value="C:cell outer membrane"/>
    <property type="evidence" value="ECO:0007669"/>
    <property type="project" value="UniProtKB-SubCell"/>
</dbReference>
<organism evidence="9 10">
    <name type="scientific">Acidovorax cavernicola</name>
    <dbReference type="NCBI Taxonomy" id="1675792"/>
    <lineage>
        <taxon>Bacteria</taxon>
        <taxon>Pseudomonadati</taxon>
        <taxon>Pseudomonadota</taxon>
        <taxon>Betaproteobacteria</taxon>
        <taxon>Burkholderiales</taxon>
        <taxon>Comamonadaceae</taxon>
        <taxon>Acidovorax</taxon>
    </lineage>
</organism>
<comment type="subcellular location">
    <subcellularLocation>
        <location evidence="1">Cell outer membrane</location>
    </subcellularLocation>
</comment>
<evidence type="ECO:0000256" key="7">
    <source>
        <dbReference type="ARBA" id="ARBA00023237"/>
    </source>
</evidence>
<dbReference type="AlphaFoldDB" id="A0A9X8D832"/>
<evidence type="ECO:0000256" key="3">
    <source>
        <dbReference type="ARBA" id="ARBA00022448"/>
    </source>
</evidence>
<dbReference type="Pfam" id="PF02321">
    <property type="entry name" value="OEP"/>
    <property type="match status" value="2"/>
</dbReference>
<keyword evidence="3" id="KW-0813">Transport</keyword>
<dbReference type="PANTHER" id="PTHR30026:SF22">
    <property type="entry name" value="OUTER MEMBRANE EFFLUX PROTEIN"/>
    <property type="match status" value="1"/>
</dbReference>
<evidence type="ECO:0000256" key="8">
    <source>
        <dbReference type="SAM" id="MobiDB-lite"/>
    </source>
</evidence>
<dbReference type="InterPro" id="IPR003423">
    <property type="entry name" value="OMP_efflux"/>
</dbReference>
<dbReference type="EMBL" id="QXMN01000003">
    <property type="protein sequence ID" value="RIX84088.1"/>
    <property type="molecule type" value="Genomic_DNA"/>
</dbReference>
<accession>A0A9X8D832</accession>
<keyword evidence="5" id="KW-0812">Transmembrane</keyword>
<evidence type="ECO:0000256" key="2">
    <source>
        <dbReference type="ARBA" id="ARBA00007613"/>
    </source>
</evidence>
<evidence type="ECO:0000313" key="10">
    <source>
        <dbReference type="Proteomes" id="UP000265619"/>
    </source>
</evidence>
<evidence type="ECO:0000256" key="6">
    <source>
        <dbReference type="ARBA" id="ARBA00023136"/>
    </source>
</evidence>
<evidence type="ECO:0000313" key="9">
    <source>
        <dbReference type="EMBL" id="RIX84088.1"/>
    </source>
</evidence>
<dbReference type="GO" id="GO:0015562">
    <property type="term" value="F:efflux transmembrane transporter activity"/>
    <property type="evidence" value="ECO:0007669"/>
    <property type="project" value="InterPro"/>
</dbReference>